<evidence type="ECO:0000256" key="2">
    <source>
        <dbReference type="ARBA" id="ARBA00012313"/>
    </source>
</evidence>
<dbReference type="EMBL" id="KN664095">
    <property type="protein sequence ID" value="KHN10902.1"/>
    <property type="molecule type" value="Genomic_DNA"/>
</dbReference>
<comment type="catalytic activity">
    <reaction evidence="1">
        <text>2 a phenolic donor + H2O2 = 2 a phenolic radical donor + 2 H2O</text>
        <dbReference type="Rhea" id="RHEA:56136"/>
        <dbReference type="ChEBI" id="CHEBI:15377"/>
        <dbReference type="ChEBI" id="CHEBI:16240"/>
        <dbReference type="ChEBI" id="CHEBI:139520"/>
        <dbReference type="ChEBI" id="CHEBI:139521"/>
        <dbReference type="EC" id="1.11.1.7"/>
    </reaction>
</comment>
<keyword evidence="6 11" id="KW-0560">Oxidoreductase</keyword>
<feature type="binding site" evidence="8">
    <location>
        <position position="28"/>
    </location>
    <ligand>
        <name>Ca(2+)</name>
        <dbReference type="ChEBI" id="CHEBI:29108"/>
        <label>2</label>
    </ligand>
</feature>
<comment type="cofactor">
    <cofactor evidence="8">
        <name>heme b</name>
        <dbReference type="ChEBI" id="CHEBI:60344"/>
    </cofactor>
    <text evidence="8">Binds 1 heme b (iron(II)-protoporphyrin IX) group per subunit.</text>
</comment>
<dbReference type="Gene3D" id="1.10.420.10">
    <property type="entry name" value="Peroxidase, domain 2"/>
    <property type="match status" value="1"/>
</dbReference>
<proteinExistence type="inferred from homology"/>
<dbReference type="Pfam" id="PF00141">
    <property type="entry name" value="peroxidase"/>
    <property type="match status" value="1"/>
</dbReference>
<accession>A0A0B2PTN7</accession>
<keyword evidence="3 11" id="KW-0575">Peroxidase</keyword>
<dbReference type="EC" id="1.11.1.7" evidence="2"/>
<keyword evidence="8" id="KW-0106">Calcium</keyword>
<comment type="cofactor">
    <cofactor evidence="8">
        <name>Ca(2+)</name>
        <dbReference type="ChEBI" id="CHEBI:29108"/>
    </cofactor>
    <text evidence="8">Binds 2 calcium ions per subunit.</text>
</comment>
<dbReference type="PANTHER" id="PTHR31388">
    <property type="entry name" value="PEROXIDASE 72-RELATED"/>
    <property type="match status" value="1"/>
</dbReference>
<feature type="binding site" evidence="8">
    <location>
        <position position="72"/>
    </location>
    <ligand>
        <name>Ca(2+)</name>
        <dbReference type="ChEBI" id="CHEBI:29108"/>
        <label>2</label>
    </ligand>
</feature>
<dbReference type="PANTHER" id="PTHR31388:SF257">
    <property type="entry name" value="PEROXIDASE"/>
    <property type="match status" value="1"/>
</dbReference>
<evidence type="ECO:0000256" key="5">
    <source>
        <dbReference type="ARBA" id="ARBA00022723"/>
    </source>
</evidence>
<evidence type="ECO:0000256" key="9">
    <source>
        <dbReference type="RuleBase" id="RU004241"/>
    </source>
</evidence>
<dbReference type="GO" id="GO:0020037">
    <property type="term" value="F:heme binding"/>
    <property type="evidence" value="ECO:0007669"/>
    <property type="project" value="InterPro"/>
</dbReference>
<keyword evidence="7 8" id="KW-0408">Iron</keyword>
<dbReference type="GO" id="GO:0006979">
    <property type="term" value="P:response to oxidative stress"/>
    <property type="evidence" value="ECO:0007669"/>
    <property type="project" value="InterPro"/>
</dbReference>
<dbReference type="GO" id="GO:0140825">
    <property type="term" value="F:lactoperoxidase activity"/>
    <property type="evidence" value="ECO:0007669"/>
    <property type="project" value="UniProtKB-EC"/>
</dbReference>
<name>A0A0B2PTN7_GLYSO</name>
<dbReference type="InterPro" id="IPR002016">
    <property type="entry name" value="Haem_peroxidase"/>
</dbReference>
<dbReference type="GO" id="GO:0046872">
    <property type="term" value="F:metal ion binding"/>
    <property type="evidence" value="ECO:0007669"/>
    <property type="project" value="UniProtKB-KW"/>
</dbReference>
<evidence type="ECO:0000259" key="10">
    <source>
        <dbReference type="PROSITE" id="PS50873"/>
    </source>
</evidence>
<evidence type="ECO:0000256" key="4">
    <source>
        <dbReference type="ARBA" id="ARBA00022617"/>
    </source>
</evidence>
<gene>
    <name evidence="11" type="ORF">glysoja_041887</name>
</gene>
<feature type="binding site" description="axial binding residue" evidence="8">
    <location>
        <position position="27"/>
    </location>
    <ligand>
        <name>heme b</name>
        <dbReference type="ChEBI" id="CHEBI:60344"/>
    </ligand>
    <ligandPart>
        <name>Fe</name>
        <dbReference type="ChEBI" id="CHEBI:18248"/>
    </ligandPart>
</feature>
<organism evidence="11">
    <name type="scientific">Glycine soja</name>
    <name type="common">Wild soybean</name>
    <dbReference type="NCBI Taxonomy" id="3848"/>
    <lineage>
        <taxon>Eukaryota</taxon>
        <taxon>Viridiplantae</taxon>
        <taxon>Streptophyta</taxon>
        <taxon>Embryophyta</taxon>
        <taxon>Tracheophyta</taxon>
        <taxon>Spermatophyta</taxon>
        <taxon>Magnoliopsida</taxon>
        <taxon>eudicotyledons</taxon>
        <taxon>Gunneridae</taxon>
        <taxon>Pentapetalae</taxon>
        <taxon>rosids</taxon>
        <taxon>fabids</taxon>
        <taxon>Fabales</taxon>
        <taxon>Fabaceae</taxon>
        <taxon>Papilionoideae</taxon>
        <taxon>50 kb inversion clade</taxon>
        <taxon>NPAAA clade</taxon>
        <taxon>indigoferoid/millettioid clade</taxon>
        <taxon>Phaseoleae</taxon>
        <taxon>Glycine</taxon>
        <taxon>Glycine subgen. Soja</taxon>
    </lineage>
</organism>
<feature type="domain" description="Plant heme peroxidase family profile" evidence="10">
    <location>
        <begin position="1"/>
        <end position="94"/>
    </location>
</feature>
<dbReference type="InterPro" id="IPR000823">
    <property type="entry name" value="Peroxidase_pln"/>
</dbReference>
<feature type="binding site" evidence="8">
    <location>
        <position position="75"/>
    </location>
    <ligand>
        <name>Ca(2+)</name>
        <dbReference type="ChEBI" id="CHEBI:29108"/>
        <label>2</label>
    </ligand>
</feature>
<keyword evidence="4" id="KW-0349">Heme</keyword>
<keyword evidence="5 8" id="KW-0479">Metal-binding</keyword>
<dbReference type="InterPro" id="IPR010255">
    <property type="entry name" value="Haem_peroxidase_sf"/>
</dbReference>
<dbReference type="Proteomes" id="UP000053555">
    <property type="component" value="Unassembled WGS sequence"/>
</dbReference>
<evidence type="ECO:0000256" key="7">
    <source>
        <dbReference type="ARBA" id="ARBA00023004"/>
    </source>
</evidence>
<reference evidence="11" key="1">
    <citation type="submission" date="2014-07" db="EMBL/GenBank/DDBJ databases">
        <title>Identification of a novel salt tolerance gene in wild soybean by whole-genome sequencing.</title>
        <authorList>
            <person name="Lam H.-M."/>
            <person name="Qi X."/>
            <person name="Li M.-W."/>
            <person name="Liu X."/>
            <person name="Xie M."/>
            <person name="Ni M."/>
            <person name="Xu X."/>
        </authorList>
    </citation>
    <scope>NUCLEOTIDE SEQUENCE [LARGE SCALE GENOMIC DNA]</scope>
    <source>
        <tissue evidence="11">Root</tissue>
    </source>
</reference>
<evidence type="ECO:0000256" key="6">
    <source>
        <dbReference type="ARBA" id="ARBA00023002"/>
    </source>
</evidence>
<sequence>MDLSALISAFSNKRFNTKEMVSLSGAHTTRQARYQLFRGRVYNESNIESNFATSLKSNCPSTGGDNNLSPLDVTTSALFGTAYFKNLINKKGMYILISSYLVMVLQILRSHYL</sequence>
<evidence type="ECO:0000313" key="11">
    <source>
        <dbReference type="EMBL" id="KHN10902.1"/>
    </source>
</evidence>
<protein>
    <recommendedName>
        <fullName evidence="2">peroxidase</fullName>
        <ecNumber evidence="2">1.11.1.7</ecNumber>
    </recommendedName>
</protein>
<comment type="similarity">
    <text evidence="9">Belongs to the peroxidase family.</text>
</comment>
<evidence type="ECO:0000256" key="1">
    <source>
        <dbReference type="ARBA" id="ARBA00000189"/>
    </source>
</evidence>
<evidence type="ECO:0000256" key="3">
    <source>
        <dbReference type="ARBA" id="ARBA00022559"/>
    </source>
</evidence>
<dbReference type="AlphaFoldDB" id="A0A0B2PTN7"/>
<evidence type="ECO:0000256" key="8">
    <source>
        <dbReference type="PIRSR" id="PIRSR600823-3"/>
    </source>
</evidence>
<dbReference type="PROSITE" id="PS50873">
    <property type="entry name" value="PEROXIDASE_4"/>
    <property type="match status" value="1"/>
</dbReference>
<dbReference type="SUPFAM" id="SSF48113">
    <property type="entry name" value="Heme-dependent peroxidases"/>
    <property type="match status" value="1"/>
</dbReference>